<dbReference type="EMBL" id="JAMXLR010000015">
    <property type="protein sequence ID" value="MCO6042985.1"/>
    <property type="molecule type" value="Genomic_DNA"/>
</dbReference>
<sequence>MPQPSDPTPEPSERSVHDYLLYSLSLPERALRSTAGMAGGVVREGANLLVPQAFRSSKSYEIVVQQGLDFLTSDVGGVRHEGDAQPAPKIEGYVAKKTVGSFVEMASLATLHLSPALLLAVVSDVAYGSQTYLKELAIELKREGVIDENSTIDHAGDLLEAIRNSSAVGAEVFDTPPLSVEGITQAINDTSASVRKIDPTKVLPAAEIDRLWRDMHEVARGEDVTLLEVSGAMTLHALNRADKVAQGALSGVTIAGTLLDRLVVDHYRSALTDIHTRGYYNTLADVSQPYITAVWENFSTDRSTITEDLLSGKLVGQAATVVGRWFGLGQQEVEAAENTDPQGPDSESANPGA</sequence>
<evidence type="ECO:0000313" key="2">
    <source>
        <dbReference type="EMBL" id="MCO6042985.1"/>
    </source>
</evidence>
<name>A0A9X2JEG2_9BACT</name>
<keyword evidence="3" id="KW-1185">Reference proteome</keyword>
<protein>
    <submittedName>
        <fullName evidence="2">Uncharacterized protein</fullName>
    </submittedName>
</protein>
<proteinExistence type="predicted"/>
<feature type="compositionally biased region" description="Polar residues" evidence="1">
    <location>
        <begin position="339"/>
        <end position="353"/>
    </location>
</feature>
<dbReference type="AlphaFoldDB" id="A0A9X2JEG2"/>
<evidence type="ECO:0000313" key="3">
    <source>
        <dbReference type="Proteomes" id="UP001155241"/>
    </source>
</evidence>
<dbReference type="Proteomes" id="UP001155241">
    <property type="component" value="Unassembled WGS sequence"/>
</dbReference>
<organism evidence="2 3">
    <name type="scientific">Aeoliella straminimaris</name>
    <dbReference type="NCBI Taxonomy" id="2954799"/>
    <lineage>
        <taxon>Bacteria</taxon>
        <taxon>Pseudomonadati</taxon>
        <taxon>Planctomycetota</taxon>
        <taxon>Planctomycetia</taxon>
        <taxon>Pirellulales</taxon>
        <taxon>Lacipirellulaceae</taxon>
        <taxon>Aeoliella</taxon>
    </lineage>
</organism>
<dbReference type="RefSeq" id="WP_252851085.1">
    <property type="nucleotide sequence ID" value="NZ_JAMXLR010000015.1"/>
</dbReference>
<gene>
    <name evidence="2" type="ORF">NG895_03615</name>
</gene>
<evidence type="ECO:0000256" key="1">
    <source>
        <dbReference type="SAM" id="MobiDB-lite"/>
    </source>
</evidence>
<reference evidence="2" key="1">
    <citation type="submission" date="2022-06" db="EMBL/GenBank/DDBJ databases">
        <title>Aeoliella straminimaris, a novel planctomycete from sediments.</title>
        <authorList>
            <person name="Vitorino I.R."/>
            <person name="Lage O.M."/>
        </authorList>
    </citation>
    <scope>NUCLEOTIDE SEQUENCE</scope>
    <source>
        <strain evidence="2">ICT_H6.2</strain>
    </source>
</reference>
<comment type="caution">
    <text evidence="2">The sequence shown here is derived from an EMBL/GenBank/DDBJ whole genome shotgun (WGS) entry which is preliminary data.</text>
</comment>
<accession>A0A9X2JEG2</accession>
<feature type="region of interest" description="Disordered" evidence="1">
    <location>
        <begin position="333"/>
        <end position="353"/>
    </location>
</feature>